<gene>
    <name evidence="2" type="ORF">Poly30_13120</name>
</gene>
<dbReference type="AlphaFoldDB" id="A0A518ENZ9"/>
<proteinExistence type="predicted"/>
<dbReference type="OrthoDB" id="8757980at2"/>
<keyword evidence="3" id="KW-1185">Reference proteome</keyword>
<feature type="signal peptide" evidence="1">
    <location>
        <begin position="1"/>
        <end position="23"/>
    </location>
</feature>
<dbReference type="RefSeq" id="WP_145195442.1">
    <property type="nucleotide sequence ID" value="NZ_CP036434.1"/>
</dbReference>
<accession>A0A518ENZ9</accession>
<reference evidence="2 3" key="1">
    <citation type="submission" date="2019-02" db="EMBL/GenBank/DDBJ databases">
        <title>Deep-cultivation of Planctomycetes and their phenomic and genomic characterization uncovers novel biology.</title>
        <authorList>
            <person name="Wiegand S."/>
            <person name="Jogler M."/>
            <person name="Boedeker C."/>
            <person name="Pinto D."/>
            <person name="Vollmers J."/>
            <person name="Rivas-Marin E."/>
            <person name="Kohn T."/>
            <person name="Peeters S.H."/>
            <person name="Heuer A."/>
            <person name="Rast P."/>
            <person name="Oberbeckmann S."/>
            <person name="Bunk B."/>
            <person name="Jeske O."/>
            <person name="Meyerdierks A."/>
            <person name="Storesund J.E."/>
            <person name="Kallscheuer N."/>
            <person name="Luecker S."/>
            <person name="Lage O.M."/>
            <person name="Pohl T."/>
            <person name="Merkel B.J."/>
            <person name="Hornburger P."/>
            <person name="Mueller R.-W."/>
            <person name="Bruemmer F."/>
            <person name="Labrenz M."/>
            <person name="Spormann A.M."/>
            <person name="Op den Camp H."/>
            <person name="Overmann J."/>
            <person name="Amann R."/>
            <person name="Jetten M.S.M."/>
            <person name="Mascher T."/>
            <person name="Medema M.H."/>
            <person name="Devos D.P."/>
            <person name="Kaster A.-K."/>
            <person name="Ovreas L."/>
            <person name="Rohde M."/>
            <person name="Galperin M.Y."/>
            <person name="Jogler C."/>
        </authorList>
    </citation>
    <scope>NUCLEOTIDE SEQUENCE [LARGE SCALE GENOMIC DNA]</scope>
    <source>
        <strain evidence="2 3">Poly30</strain>
    </source>
</reference>
<organism evidence="2 3">
    <name type="scientific">Saltatorellus ferox</name>
    <dbReference type="NCBI Taxonomy" id="2528018"/>
    <lineage>
        <taxon>Bacteria</taxon>
        <taxon>Pseudomonadati</taxon>
        <taxon>Planctomycetota</taxon>
        <taxon>Planctomycetia</taxon>
        <taxon>Planctomycetia incertae sedis</taxon>
        <taxon>Saltatorellus</taxon>
    </lineage>
</organism>
<evidence type="ECO:0000313" key="3">
    <source>
        <dbReference type="Proteomes" id="UP000320390"/>
    </source>
</evidence>
<protein>
    <submittedName>
        <fullName evidence="2">Uncharacterized protein</fullName>
    </submittedName>
</protein>
<evidence type="ECO:0000256" key="1">
    <source>
        <dbReference type="SAM" id="SignalP"/>
    </source>
</evidence>
<evidence type="ECO:0000313" key="2">
    <source>
        <dbReference type="EMBL" id="QDV05809.1"/>
    </source>
</evidence>
<name>A0A518ENZ9_9BACT</name>
<keyword evidence="1" id="KW-0732">Signal</keyword>
<dbReference type="EMBL" id="CP036434">
    <property type="protein sequence ID" value="QDV05809.1"/>
    <property type="molecule type" value="Genomic_DNA"/>
</dbReference>
<dbReference type="Proteomes" id="UP000320390">
    <property type="component" value="Chromosome"/>
</dbReference>
<sequence precursor="true">MRRIIHTATGALGFALLSSLASSQTVRITFESFPGPDGQLGTFDDVPIVGFDNFADQTDQLTNEFSSLGVEFLPAPPIDNQNEVLDASSMTSNPAYTAPNALVSLGFAPVECRFLHDVFSVSALIGIGTGTDTMCIYDAQGTVLASASGNDNVVTLTSTVPIARMTVVSSSVATPVIDNLEFTEGTVVGTNYCQAAINSTGRTARMVYAGSPVASINDAMLAGADLPPLAFAFFLASPIQGFAANPGGSAGNLCLAGPIGRYVGPGQIQQSTLAGSASLSIDLNATPSPTGFIRIQAGDTFHFQCWFRDSSPSGPTSNFTDGIQVVFQ</sequence>
<feature type="chain" id="PRO_5021972825" evidence="1">
    <location>
        <begin position="24"/>
        <end position="328"/>
    </location>
</feature>